<keyword evidence="5" id="KW-1185">Reference proteome</keyword>
<feature type="compositionally biased region" description="Acidic residues" evidence="3">
    <location>
        <begin position="76"/>
        <end position="88"/>
    </location>
</feature>
<evidence type="ECO:0000256" key="3">
    <source>
        <dbReference type="SAM" id="MobiDB-lite"/>
    </source>
</evidence>
<feature type="region of interest" description="Disordered" evidence="3">
    <location>
        <begin position="66"/>
        <end position="89"/>
    </location>
</feature>
<sequence length="274" mass="29896">MIGDDGNDRFLGGSGNDTIFGGNGDDTGLGLAGVDTIYGGAGNDSFSGSTGDDFLFGGAGNDKLRGWTGRDKIEGEEGDDSISGDDGADTLFGGSGNDTIYGGNHADTLYGGSGNDRLYGGDGNNTYYGGGGVADRLYLGGPGTREEVIIERETVDRETVHLYGVDLRADEIYFTGNYEIRLGGKRTSRAEEQRDPDESDDDVRKEILEDIVTVWMDVDESREMADIYIGFKDSARNQIILHDVEWDEPYRLRDYGDIDDFFHWVRDSDVTDYL</sequence>
<dbReference type="InterPro" id="IPR001343">
    <property type="entry name" value="Hemolysn_Ca-bd"/>
</dbReference>
<proteinExistence type="predicted"/>
<keyword evidence="2" id="KW-0964">Secreted</keyword>
<accession>A0A1Y5TBZ1</accession>
<dbReference type="InterPro" id="IPR050557">
    <property type="entry name" value="RTX_toxin/Mannuronan_C5-epim"/>
</dbReference>
<organism evidence="4 5">
    <name type="scientific">Roseisalinus antarcticus</name>
    <dbReference type="NCBI Taxonomy" id="254357"/>
    <lineage>
        <taxon>Bacteria</taxon>
        <taxon>Pseudomonadati</taxon>
        <taxon>Pseudomonadota</taxon>
        <taxon>Alphaproteobacteria</taxon>
        <taxon>Rhodobacterales</taxon>
        <taxon>Roseobacteraceae</taxon>
        <taxon>Roseisalinus</taxon>
    </lineage>
</organism>
<reference evidence="4 5" key="1">
    <citation type="submission" date="2017-03" db="EMBL/GenBank/DDBJ databases">
        <authorList>
            <person name="Afonso C.L."/>
            <person name="Miller P.J."/>
            <person name="Scott M.A."/>
            <person name="Spackman E."/>
            <person name="Goraichik I."/>
            <person name="Dimitrov K.M."/>
            <person name="Suarez D.L."/>
            <person name="Swayne D.E."/>
        </authorList>
    </citation>
    <scope>NUCLEOTIDE SEQUENCE [LARGE SCALE GENOMIC DNA]</scope>
    <source>
        <strain evidence="4 5">CECT 7023</strain>
    </source>
</reference>
<dbReference type="InterPro" id="IPR018511">
    <property type="entry name" value="Hemolysin-typ_Ca-bd_CS"/>
</dbReference>
<dbReference type="PANTHER" id="PTHR38340:SF1">
    <property type="entry name" value="S-LAYER PROTEIN"/>
    <property type="match status" value="1"/>
</dbReference>
<dbReference type="Proteomes" id="UP000193900">
    <property type="component" value="Unassembled WGS sequence"/>
</dbReference>
<dbReference type="SUPFAM" id="SSF51120">
    <property type="entry name" value="beta-Roll"/>
    <property type="match status" value="1"/>
</dbReference>
<evidence type="ECO:0000313" key="5">
    <source>
        <dbReference type="Proteomes" id="UP000193900"/>
    </source>
</evidence>
<comment type="subcellular location">
    <subcellularLocation>
        <location evidence="1">Secreted</location>
    </subcellularLocation>
</comment>
<dbReference type="PANTHER" id="PTHR38340">
    <property type="entry name" value="S-LAYER PROTEIN"/>
    <property type="match status" value="1"/>
</dbReference>
<dbReference type="InterPro" id="IPR011049">
    <property type="entry name" value="Serralysin-like_metalloprot_C"/>
</dbReference>
<dbReference type="PROSITE" id="PS00330">
    <property type="entry name" value="HEMOLYSIN_CALCIUM"/>
    <property type="match status" value="2"/>
</dbReference>
<dbReference type="PRINTS" id="PR00313">
    <property type="entry name" value="CABNDNGRPT"/>
</dbReference>
<evidence type="ECO:0000313" key="4">
    <source>
        <dbReference type="EMBL" id="SLN60481.1"/>
    </source>
</evidence>
<dbReference type="AlphaFoldDB" id="A0A1Y5TBZ1"/>
<evidence type="ECO:0000256" key="2">
    <source>
        <dbReference type="ARBA" id="ARBA00022525"/>
    </source>
</evidence>
<protein>
    <submittedName>
        <fullName evidence="4">Hemolysin, plasmid</fullName>
    </submittedName>
</protein>
<dbReference type="OrthoDB" id="7793891at2"/>
<dbReference type="GO" id="GO:0005576">
    <property type="term" value="C:extracellular region"/>
    <property type="evidence" value="ECO:0007669"/>
    <property type="project" value="UniProtKB-SubCell"/>
</dbReference>
<name>A0A1Y5TBZ1_9RHOB</name>
<dbReference type="Pfam" id="PF00353">
    <property type="entry name" value="HemolysinCabind"/>
    <property type="match status" value="3"/>
</dbReference>
<dbReference type="EMBL" id="FWFZ01000014">
    <property type="protein sequence ID" value="SLN60481.1"/>
    <property type="molecule type" value="Genomic_DNA"/>
</dbReference>
<gene>
    <name evidence="4" type="primary">hlyA_4</name>
    <name evidence="4" type="ORF">ROA7023_02810</name>
</gene>
<dbReference type="GO" id="GO:0005509">
    <property type="term" value="F:calcium ion binding"/>
    <property type="evidence" value="ECO:0007669"/>
    <property type="project" value="InterPro"/>
</dbReference>
<feature type="compositionally biased region" description="Basic and acidic residues" evidence="3">
    <location>
        <begin position="66"/>
        <end position="75"/>
    </location>
</feature>
<dbReference type="Gene3D" id="2.150.10.10">
    <property type="entry name" value="Serralysin-like metalloprotease, C-terminal"/>
    <property type="match status" value="2"/>
</dbReference>
<evidence type="ECO:0000256" key="1">
    <source>
        <dbReference type="ARBA" id="ARBA00004613"/>
    </source>
</evidence>